<dbReference type="GeneID" id="19111919"/>
<accession>M2MJL1</accession>
<proteinExistence type="predicted"/>
<organism evidence="2 3">
    <name type="scientific">Baudoinia panamericana (strain UAMH 10762)</name>
    <name type="common">Angels' share fungus</name>
    <name type="synonym">Baudoinia compniacensis (strain UAMH 10762)</name>
    <dbReference type="NCBI Taxonomy" id="717646"/>
    <lineage>
        <taxon>Eukaryota</taxon>
        <taxon>Fungi</taxon>
        <taxon>Dikarya</taxon>
        <taxon>Ascomycota</taxon>
        <taxon>Pezizomycotina</taxon>
        <taxon>Dothideomycetes</taxon>
        <taxon>Dothideomycetidae</taxon>
        <taxon>Mycosphaerellales</taxon>
        <taxon>Teratosphaeriaceae</taxon>
        <taxon>Baudoinia</taxon>
    </lineage>
</organism>
<dbReference type="KEGG" id="bcom:BAUCODRAFT_330006"/>
<sequence>MHGKLASTALLGFSAIAAAAPWGNSWSTTVSSSYSTASVASSTHSSVSASGTAIPPINDLDNISAADLAAIEQVAGGTLSNATGGAKPSGNSITSVAFVAFNELFEVAFFTELVYNITNNVHGFDHIPNRDSVLNILKVHLADEELHAINAIKAVQGVANTTIAPCQYTFPVTTFNDSIALASKFTDVVLSTLPDIQTIFAQNNDAGLIRGVGSVIGQEGEQDGFYRELLGKVPAQLPFLTAGARNFAFNAINQNFIVPGSSCPARDTLLAGLNGGEGLKLFDVLNIETSASEFTDETDIEATFSVLTSTQQPAAQSFAVQSTPSNCLTYINQQNVPLQFPVTLELSGKNDGKIEFTAPFPGKTHFLNGLTIAVVTDSCNLTDVDQISEHTVFGPALIEVN</sequence>
<dbReference type="RefSeq" id="XP_007681782.1">
    <property type="nucleotide sequence ID" value="XM_007683592.1"/>
</dbReference>
<dbReference type="HOGENOM" id="CLU_045147_0_0_1"/>
<reference evidence="2 3" key="1">
    <citation type="journal article" date="2012" name="PLoS Pathog.">
        <title>Diverse lifestyles and strategies of plant pathogenesis encoded in the genomes of eighteen Dothideomycetes fungi.</title>
        <authorList>
            <person name="Ohm R.A."/>
            <person name="Feau N."/>
            <person name="Henrissat B."/>
            <person name="Schoch C.L."/>
            <person name="Horwitz B.A."/>
            <person name="Barry K.W."/>
            <person name="Condon B.J."/>
            <person name="Copeland A.C."/>
            <person name="Dhillon B."/>
            <person name="Glaser F."/>
            <person name="Hesse C.N."/>
            <person name="Kosti I."/>
            <person name="LaButti K."/>
            <person name="Lindquist E.A."/>
            <person name="Lucas S."/>
            <person name="Salamov A.A."/>
            <person name="Bradshaw R.E."/>
            <person name="Ciuffetti L."/>
            <person name="Hamelin R.C."/>
            <person name="Kema G.H.J."/>
            <person name="Lawrence C."/>
            <person name="Scott J.A."/>
            <person name="Spatafora J.W."/>
            <person name="Turgeon B.G."/>
            <person name="de Wit P.J.G.M."/>
            <person name="Zhong S."/>
            <person name="Goodwin S.B."/>
            <person name="Grigoriev I.V."/>
        </authorList>
    </citation>
    <scope>NUCLEOTIDE SEQUENCE [LARGE SCALE GENOMIC DNA]</scope>
    <source>
        <strain evidence="2 3">UAMH 10762</strain>
    </source>
</reference>
<dbReference type="EMBL" id="KB445564">
    <property type="protein sequence ID" value="EMC91483.1"/>
    <property type="molecule type" value="Genomic_DNA"/>
</dbReference>
<evidence type="ECO:0008006" key="4">
    <source>
        <dbReference type="Google" id="ProtNLM"/>
    </source>
</evidence>
<feature type="chain" id="PRO_5004022004" description="Late sexual development protein" evidence="1">
    <location>
        <begin position="20"/>
        <end position="401"/>
    </location>
</feature>
<dbReference type="Pfam" id="PF13668">
    <property type="entry name" value="Ferritin_2"/>
    <property type="match status" value="1"/>
</dbReference>
<name>M2MJL1_BAUPA</name>
<protein>
    <recommendedName>
        <fullName evidence="4">Late sexual development protein</fullName>
    </recommendedName>
</protein>
<evidence type="ECO:0000313" key="2">
    <source>
        <dbReference type="EMBL" id="EMC91483.1"/>
    </source>
</evidence>
<dbReference type="OMA" id="WMTYINQ"/>
<evidence type="ECO:0000256" key="1">
    <source>
        <dbReference type="SAM" id="SignalP"/>
    </source>
</evidence>
<feature type="signal peptide" evidence="1">
    <location>
        <begin position="1"/>
        <end position="19"/>
    </location>
</feature>
<dbReference type="Proteomes" id="UP000011761">
    <property type="component" value="Unassembled WGS sequence"/>
</dbReference>
<dbReference type="AlphaFoldDB" id="M2MJL1"/>
<gene>
    <name evidence="2" type="ORF">BAUCODRAFT_330006</name>
</gene>
<dbReference type="eggNOG" id="ENOG502SM3U">
    <property type="taxonomic scope" value="Eukaryota"/>
</dbReference>
<keyword evidence="1" id="KW-0732">Signal</keyword>
<evidence type="ECO:0000313" key="3">
    <source>
        <dbReference type="Proteomes" id="UP000011761"/>
    </source>
</evidence>
<keyword evidence="3" id="KW-1185">Reference proteome</keyword>
<dbReference type="OrthoDB" id="5293813at2759"/>